<reference evidence="5" key="1">
    <citation type="submission" date="2019-03" db="EMBL/GenBank/DDBJ databases">
        <title>Aquabacterium pictum sp.nov., the first bacteriochlorophyll a-containing freshwater bacterium in the genus Aquabacterium of the class Betaproteobacteria.</title>
        <authorList>
            <person name="Hirose S."/>
            <person name="Tank M."/>
            <person name="Hara E."/>
            <person name="Tamaki H."/>
            <person name="Takaichi S."/>
            <person name="Haruta S."/>
            <person name="Hanada S."/>
        </authorList>
    </citation>
    <scope>NUCLEOTIDE SEQUENCE [LARGE SCALE GENOMIC DNA]</scope>
    <source>
        <strain evidence="5">W35</strain>
    </source>
</reference>
<evidence type="ECO:0000256" key="1">
    <source>
        <dbReference type="ARBA" id="ARBA00023002"/>
    </source>
</evidence>
<dbReference type="GO" id="GO:0016616">
    <property type="term" value="F:oxidoreductase activity, acting on the CH-OH group of donors, NAD or NADP as acceptor"/>
    <property type="evidence" value="ECO:0007669"/>
    <property type="project" value="TreeGrafter"/>
</dbReference>
<evidence type="ECO:0000313" key="4">
    <source>
        <dbReference type="EMBL" id="GCL61580.1"/>
    </source>
</evidence>
<gene>
    <name evidence="4" type="ORF">AQPW35_06610</name>
</gene>
<dbReference type="Pfam" id="PF01370">
    <property type="entry name" value="Epimerase"/>
    <property type="match status" value="1"/>
</dbReference>
<evidence type="ECO:0000259" key="3">
    <source>
        <dbReference type="Pfam" id="PF01370"/>
    </source>
</evidence>
<comment type="caution">
    <text evidence="4">The sequence shown here is derived from an EMBL/GenBank/DDBJ whole genome shotgun (WGS) entry which is preliminary data.</text>
</comment>
<dbReference type="PANTHER" id="PTHR10366">
    <property type="entry name" value="NAD DEPENDENT EPIMERASE/DEHYDRATASE"/>
    <property type="match status" value="1"/>
</dbReference>
<comment type="similarity">
    <text evidence="2">Belongs to the NAD(P)-dependent epimerase/dehydratase family. Dihydroflavonol-4-reductase subfamily.</text>
</comment>
<dbReference type="PANTHER" id="PTHR10366:SF564">
    <property type="entry name" value="STEROL-4-ALPHA-CARBOXYLATE 3-DEHYDROGENASE, DECARBOXYLATING"/>
    <property type="match status" value="1"/>
</dbReference>
<evidence type="ECO:0000313" key="5">
    <source>
        <dbReference type="Proteomes" id="UP000301751"/>
    </source>
</evidence>
<evidence type="ECO:0000256" key="2">
    <source>
        <dbReference type="ARBA" id="ARBA00023445"/>
    </source>
</evidence>
<dbReference type="InterPro" id="IPR050425">
    <property type="entry name" value="NAD(P)_dehydrat-like"/>
</dbReference>
<name>A0A480ALI0_9BURK</name>
<feature type="domain" description="NAD-dependent epimerase/dehydratase" evidence="3">
    <location>
        <begin position="17"/>
        <end position="265"/>
    </location>
</feature>
<dbReference type="InterPro" id="IPR036291">
    <property type="entry name" value="NAD(P)-bd_dom_sf"/>
</dbReference>
<dbReference type="Proteomes" id="UP000301751">
    <property type="component" value="Unassembled WGS sequence"/>
</dbReference>
<dbReference type="EMBL" id="BJCL01000001">
    <property type="protein sequence ID" value="GCL61580.1"/>
    <property type="molecule type" value="Genomic_DNA"/>
</dbReference>
<organism evidence="4 5">
    <name type="scientific">Pseudaquabacterium pictum</name>
    <dbReference type="NCBI Taxonomy" id="2315236"/>
    <lineage>
        <taxon>Bacteria</taxon>
        <taxon>Pseudomonadati</taxon>
        <taxon>Pseudomonadota</taxon>
        <taxon>Betaproteobacteria</taxon>
        <taxon>Burkholderiales</taxon>
        <taxon>Sphaerotilaceae</taxon>
        <taxon>Pseudaquabacterium</taxon>
    </lineage>
</organism>
<sequence length="360" mass="39632">MHEVFAMSPVPRRGAVIAVTGAAGFIGGWVVRQLLDRGHRVRACVRDPADLARTGFLRAMPGFASGRLTLHAADLDQPGCYDSIFRGCHGVAHLSHLATYDDQDRIRRTCEHIIASIEASGSVTRVVVTSSIAAVISEMDLQELVRRPVCNEDRWPDETNPKRSPERGQGYSMGKVLAERLFAAAAARHGGWTSVACCPGDNVGPILSAHQQDMGPWQKLIAGMLRGDCVQTPVYRPWMPVDVRDDAACHIGLLESAAVKNGERYIAWSTETRRVEDINTDIGRLLPELGHVPGPVVDAQGERIRAREAEMRAIWDGCDLRNERIRALLGVEFRPWDVSLRDCVESLLAVAGVQPQRRAR</sequence>
<protein>
    <recommendedName>
        <fullName evidence="3">NAD-dependent epimerase/dehydratase domain-containing protein</fullName>
    </recommendedName>
</protein>
<keyword evidence="5" id="KW-1185">Reference proteome</keyword>
<dbReference type="InterPro" id="IPR001509">
    <property type="entry name" value="Epimerase_deHydtase"/>
</dbReference>
<proteinExistence type="inferred from homology"/>
<accession>A0A480ALI0</accession>
<dbReference type="AlphaFoldDB" id="A0A480ALI0"/>
<dbReference type="Gene3D" id="3.40.50.720">
    <property type="entry name" value="NAD(P)-binding Rossmann-like Domain"/>
    <property type="match status" value="1"/>
</dbReference>
<dbReference type="SUPFAM" id="SSF51735">
    <property type="entry name" value="NAD(P)-binding Rossmann-fold domains"/>
    <property type="match status" value="1"/>
</dbReference>
<keyword evidence="1" id="KW-0560">Oxidoreductase</keyword>